<dbReference type="InterPro" id="IPR036021">
    <property type="entry name" value="Tungsten_al_ferr_oxy-like_C"/>
</dbReference>
<evidence type="ECO:0000313" key="10">
    <source>
        <dbReference type="EMBL" id="MCM8750331.1"/>
    </source>
</evidence>
<evidence type="ECO:0000256" key="7">
    <source>
        <dbReference type="ARBA" id="ARBA00023014"/>
    </source>
</evidence>
<dbReference type="InterPro" id="IPR013984">
    <property type="entry name" value="Ald_Fedxn_OxRdtase_dom2"/>
</dbReference>
<evidence type="ECO:0000313" key="11">
    <source>
        <dbReference type="Proteomes" id="UP001165306"/>
    </source>
</evidence>
<dbReference type="GO" id="GO:0009055">
    <property type="term" value="F:electron transfer activity"/>
    <property type="evidence" value="ECO:0007669"/>
    <property type="project" value="InterPro"/>
</dbReference>
<dbReference type="SMART" id="SM00790">
    <property type="entry name" value="AFOR_N"/>
    <property type="match status" value="1"/>
</dbReference>
<dbReference type="PANTHER" id="PTHR30038:SF7">
    <property type="entry name" value="TUNGSTEN-CONTAINING GLYCERALDEHYDE-3-PHOSPHATE:FERREDOXIN OXIDOREDUCTASE"/>
    <property type="match status" value="1"/>
</dbReference>
<dbReference type="InterPro" id="IPR013983">
    <property type="entry name" value="Ald_Fedxn_OxRdtase_N"/>
</dbReference>
<reference evidence="10" key="1">
    <citation type="submission" date="2022-06" db="EMBL/GenBank/DDBJ databases">
        <title>CFH 74404 Thermomicrobiaceae sp.</title>
        <authorList>
            <person name="Ming H."/>
            <person name="Li W.-J."/>
            <person name="Zhao Z."/>
        </authorList>
    </citation>
    <scope>NUCLEOTIDE SEQUENCE</scope>
    <source>
        <strain evidence="10">CFH 74404</strain>
    </source>
</reference>
<dbReference type="Gene3D" id="1.10.569.10">
    <property type="entry name" value="Aldehyde Ferredoxin Oxidoreductase Protein, subunit A, domain 2"/>
    <property type="match status" value="1"/>
</dbReference>
<dbReference type="GO" id="GO:0046872">
    <property type="term" value="F:metal ion binding"/>
    <property type="evidence" value="ECO:0007669"/>
    <property type="project" value="UniProtKB-KW"/>
</dbReference>
<keyword evidence="6" id="KW-0408">Iron</keyword>
<sequence>MNAVHGRYLHIDLSSGTARAYPLSEDVFARLIGGTGLASYLLYRFCPPGADPLGPENPLVFASSPFIGTGITTASKIAVAAKSPQTGMIGDSLSSSYLALALKRTSYDALVITGQAPGWTVLAVDDGEIRLLPGSDLLGLDPAATAGAVRAELGSGFRVAAIGVAGERGVRYASISNDGRLAGRTGTGAVMGSKRLKALAVRGTQRLPAVADPRGVVRAARELAARSLGPGTAKYRELGTAANLAFFSRLGVLPTRNFQAGTFEAAEAISGERLFLEHRTDKHGCAACTIGCEHHYRTRDAGEAVEVRLEYESLFALGSLCGVSDPNAVLRAAALCDRYGMDAISTGSTIAWAMECVERGVRLPGRPEEWPRFGDAEGLLRTIEAIGERRGLGDLLAEGSRRAAEITGQGSEAWAMHVKGLELPGYDPRKLKAMALGFAVSTRGACHNRSSAYEVDFSDQLDPQAEALAWARAAASSEDRAAVLDSLTVCKFLRHCFSDFFAEAADLFERVTGLPMSADELRLAGERINTVKKLFNIRQGWTRGDDTLPSRLLSGEAGGLTAAELDRLIQAYYRVRGWDEQGQVPPERLRDLGLADLLADGRMMREYA</sequence>
<evidence type="ECO:0000256" key="5">
    <source>
        <dbReference type="ARBA" id="ARBA00023002"/>
    </source>
</evidence>
<evidence type="ECO:0000256" key="2">
    <source>
        <dbReference type="ARBA" id="ARBA00011032"/>
    </source>
</evidence>
<dbReference type="Pfam" id="PF01314">
    <property type="entry name" value="AFOR_C"/>
    <property type="match status" value="1"/>
</dbReference>
<evidence type="ECO:0000256" key="1">
    <source>
        <dbReference type="ARBA" id="ARBA00001966"/>
    </source>
</evidence>
<dbReference type="Gene3D" id="1.10.599.10">
    <property type="entry name" value="Aldehyde Ferredoxin Oxidoreductase Protein, subunit A, domain 3"/>
    <property type="match status" value="1"/>
</dbReference>
<organism evidence="10 11">
    <name type="scientific">Thermalbibacter longus</name>
    <dbReference type="NCBI Taxonomy" id="2951981"/>
    <lineage>
        <taxon>Bacteria</taxon>
        <taxon>Pseudomonadati</taxon>
        <taxon>Thermomicrobiota</taxon>
        <taxon>Thermomicrobia</taxon>
        <taxon>Thermomicrobiales</taxon>
        <taxon>Thermomicrobiaceae</taxon>
        <taxon>Thermalbibacter</taxon>
    </lineage>
</organism>
<keyword evidence="3" id="KW-0004">4Fe-4S</keyword>
<dbReference type="GO" id="GO:0051539">
    <property type="term" value="F:4 iron, 4 sulfur cluster binding"/>
    <property type="evidence" value="ECO:0007669"/>
    <property type="project" value="UniProtKB-KW"/>
</dbReference>
<dbReference type="SUPFAM" id="SSF48310">
    <property type="entry name" value="Aldehyde ferredoxin oxidoreductase, C-terminal domains"/>
    <property type="match status" value="1"/>
</dbReference>
<comment type="cofactor">
    <cofactor evidence="8">
        <name>tungstopterin</name>
        <dbReference type="ChEBI" id="CHEBI:30402"/>
    </cofactor>
</comment>
<gene>
    <name evidence="10" type="ORF">NET02_14350</name>
</gene>
<comment type="similarity">
    <text evidence="2">Belongs to the AOR/FOR family.</text>
</comment>
<dbReference type="Proteomes" id="UP001165306">
    <property type="component" value="Unassembled WGS sequence"/>
</dbReference>
<accession>A0AA42BAX3</accession>
<dbReference type="InterPro" id="IPR036503">
    <property type="entry name" value="Ald_Fedxn_OxRdtase_N_sf"/>
</dbReference>
<keyword evidence="4" id="KW-0479">Metal-binding</keyword>
<dbReference type="PANTHER" id="PTHR30038">
    <property type="entry name" value="ALDEHYDE FERREDOXIN OXIDOREDUCTASE"/>
    <property type="match status" value="1"/>
</dbReference>
<keyword evidence="5" id="KW-0560">Oxidoreductase</keyword>
<evidence type="ECO:0000256" key="6">
    <source>
        <dbReference type="ARBA" id="ARBA00023004"/>
    </source>
</evidence>
<dbReference type="RefSeq" id="WP_284058120.1">
    <property type="nucleotide sequence ID" value="NZ_JAMSLR010000013.1"/>
</dbReference>
<evidence type="ECO:0000256" key="8">
    <source>
        <dbReference type="ARBA" id="ARBA00049934"/>
    </source>
</evidence>
<dbReference type="InterPro" id="IPR001203">
    <property type="entry name" value="OxRdtase_Ald_Fedxn_C"/>
</dbReference>
<dbReference type="Gene3D" id="3.60.9.10">
    <property type="entry name" value="Aldehyde ferredoxin oxidoreductase, N-terminal domain"/>
    <property type="match status" value="1"/>
</dbReference>
<name>A0AA42BAX3_9BACT</name>
<dbReference type="GO" id="GO:0016625">
    <property type="term" value="F:oxidoreductase activity, acting on the aldehyde or oxo group of donors, iron-sulfur protein as acceptor"/>
    <property type="evidence" value="ECO:0007669"/>
    <property type="project" value="InterPro"/>
</dbReference>
<protein>
    <submittedName>
        <fullName evidence="10">Aldehyde ferredoxin oxidoreductase family protein</fullName>
    </submittedName>
</protein>
<comment type="cofactor">
    <cofactor evidence="1">
        <name>[4Fe-4S] cluster</name>
        <dbReference type="ChEBI" id="CHEBI:49883"/>
    </cofactor>
</comment>
<proteinExistence type="inferred from homology"/>
<evidence type="ECO:0000259" key="9">
    <source>
        <dbReference type="SMART" id="SM00790"/>
    </source>
</evidence>
<evidence type="ECO:0000256" key="4">
    <source>
        <dbReference type="ARBA" id="ARBA00022723"/>
    </source>
</evidence>
<dbReference type="InterPro" id="IPR013985">
    <property type="entry name" value="Ald_Fedxn_OxRdtase_dom3"/>
</dbReference>
<dbReference type="AlphaFoldDB" id="A0AA42BAX3"/>
<evidence type="ECO:0000256" key="3">
    <source>
        <dbReference type="ARBA" id="ARBA00022485"/>
    </source>
</evidence>
<dbReference type="InterPro" id="IPR051919">
    <property type="entry name" value="W-dependent_AOR"/>
</dbReference>
<dbReference type="SUPFAM" id="SSF56228">
    <property type="entry name" value="Aldehyde ferredoxin oxidoreductase, N-terminal domain"/>
    <property type="match status" value="1"/>
</dbReference>
<keyword evidence="11" id="KW-1185">Reference proteome</keyword>
<keyword evidence="7" id="KW-0411">Iron-sulfur</keyword>
<feature type="domain" description="Aldehyde ferredoxin oxidoreductase N-terminal" evidence="9">
    <location>
        <begin position="4"/>
        <end position="205"/>
    </location>
</feature>
<dbReference type="Pfam" id="PF02730">
    <property type="entry name" value="AFOR_N"/>
    <property type="match status" value="1"/>
</dbReference>
<comment type="caution">
    <text evidence="10">The sequence shown here is derived from an EMBL/GenBank/DDBJ whole genome shotgun (WGS) entry which is preliminary data.</text>
</comment>
<dbReference type="EMBL" id="JAMSLR010000013">
    <property type="protein sequence ID" value="MCM8750331.1"/>
    <property type="molecule type" value="Genomic_DNA"/>
</dbReference>